<organism evidence="8 9">
    <name type="scientific">Opacimonas viscosa</name>
    <dbReference type="NCBI Taxonomy" id="2961944"/>
    <lineage>
        <taxon>Bacteria</taxon>
        <taxon>Pseudomonadati</taxon>
        <taxon>Pseudomonadota</taxon>
        <taxon>Gammaproteobacteria</taxon>
        <taxon>Alteromonadales</taxon>
        <taxon>Alteromonadaceae</taxon>
        <taxon>Opacimonas</taxon>
    </lineage>
</organism>
<name>A0AA41X3M4_9ALTE</name>
<evidence type="ECO:0000313" key="9">
    <source>
        <dbReference type="Proteomes" id="UP001165413"/>
    </source>
</evidence>
<feature type="transmembrane region" description="Helical" evidence="7">
    <location>
        <begin position="141"/>
        <end position="163"/>
    </location>
</feature>
<evidence type="ECO:0000313" key="8">
    <source>
        <dbReference type="EMBL" id="MCP3429378.1"/>
    </source>
</evidence>
<feature type="transmembrane region" description="Helical" evidence="7">
    <location>
        <begin position="271"/>
        <end position="302"/>
    </location>
</feature>
<dbReference type="EMBL" id="JANATA010000020">
    <property type="protein sequence ID" value="MCP3429378.1"/>
    <property type="molecule type" value="Genomic_DNA"/>
</dbReference>
<feature type="transmembrane region" description="Helical" evidence="7">
    <location>
        <begin position="374"/>
        <end position="393"/>
    </location>
</feature>
<evidence type="ECO:0000256" key="5">
    <source>
        <dbReference type="ARBA" id="ARBA00022989"/>
    </source>
</evidence>
<dbReference type="InterPro" id="IPR001046">
    <property type="entry name" value="NRAMP_fam"/>
</dbReference>
<accession>A0AA41X3M4</accession>
<keyword evidence="6 7" id="KW-0472">Membrane</keyword>
<feature type="transmembrane region" description="Helical" evidence="7">
    <location>
        <begin position="115"/>
        <end position="134"/>
    </location>
</feature>
<dbReference type="RefSeq" id="WP_254101640.1">
    <property type="nucleotide sequence ID" value="NZ_JANATA010000020.1"/>
</dbReference>
<feature type="transmembrane region" description="Helical" evidence="7">
    <location>
        <begin position="78"/>
        <end position="95"/>
    </location>
</feature>
<protein>
    <submittedName>
        <fullName evidence="8">Nramp family divalent metal transporter</fullName>
    </submittedName>
</protein>
<dbReference type="GO" id="GO:0005886">
    <property type="term" value="C:plasma membrane"/>
    <property type="evidence" value="ECO:0007669"/>
    <property type="project" value="TreeGrafter"/>
</dbReference>
<dbReference type="PANTHER" id="PTHR11706">
    <property type="entry name" value="SOLUTE CARRIER PROTEIN FAMILY 11 MEMBER"/>
    <property type="match status" value="1"/>
</dbReference>
<feature type="transmembrane region" description="Helical" evidence="7">
    <location>
        <begin position="339"/>
        <end position="362"/>
    </location>
</feature>
<evidence type="ECO:0000256" key="1">
    <source>
        <dbReference type="ARBA" id="ARBA00004141"/>
    </source>
</evidence>
<dbReference type="GO" id="GO:0015086">
    <property type="term" value="F:cadmium ion transmembrane transporter activity"/>
    <property type="evidence" value="ECO:0007669"/>
    <property type="project" value="TreeGrafter"/>
</dbReference>
<feature type="transmembrane region" description="Helical" evidence="7">
    <location>
        <begin position="32"/>
        <end position="57"/>
    </location>
</feature>
<dbReference type="NCBIfam" id="NF037982">
    <property type="entry name" value="Nramp_1"/>
    <property type="match status" value="1"/>
</dbReference>
<dbReference type="GO" id="GO:0034755">
    <property type="term" value="P:iron ion transmembrane transport"/>
    <property type="evidence" value="ECO:0007669"/>
    <property type="project" value="TreeGrafter"/>
</dbReference>
<dbReference type="Pfam" id="PF01566">
    <property type="entry name" value="Nramp"/>
    <property type="match status" value="1"/>
</dbReference>
<keyword evidence="9" id="KW-1185">Reference proteome</keyword>
<reference evidence="8" key="1">
    <citation type="submission" date="2022-07" db="EMBL/GenBank/DDBJ databases">
        <title>Characterization of the Novel Bacterium Alteromonas immobilis LMIT006 and Alteromonas gregis LMIT007.</title>
        <authorList>
            <person name="Lin X."/>
        </authorList>
    </citation>
    <scope>NUCLEOTIDE SEQUENCE</scope>
    <source>
        <strain evidence="8">LMIT007</strain>
    </source>
</reference>
<dbReference type="GO" id="GO:0005384">
    <property type="term" value="F:manganese ion transmembrane transporter activity"/>
    <property type="evidence" value="ECO:0007669"/>
    <property type="project" value="TreeGrafter"/>
</dbReference>
<evidence type="ECO:0000256" key="3">
    <source>
        <dbReference type="ARBA" id="ARBA00022692"/>
    </source>
</evidence>
<gene>
    <name evidence="8" type="ORF">NLF92_10515</name>
</gene>
<keyword evidence="3 7" id="KW-0812">Transmembrane</keyword>
<evidence type="ECO:0000256" key="6">
    <source>
        <dbReference type="ARBA" id="ARBA00023136"/>
    </source>
</evidence>
<dbReference type="Proteomes" id="UP001165413">
    <property type="component" value="Unassembled WGS sequence"/>
</dbReference>
<dbReference type="PRINTS" id="PR00447">
    <property type="entry name" value="NATRESASSCMP"/>
</dbReference>
<evidence type="ECO:0000256" key="2">
    <source>
        <dbReference type="ARBA" id="ARBA00022448"/>
    </source>
</evidence>
<evidence type="ECO:0000256" key="7">
    <source>
        <dbReference type="SAM" id="Phobius"/>
    </source>
</evidence>
<evidence type="ECO:0000256" key="4">
    <source>
        <dbReference type="ARBA" id="ARBA00022847"/>
    </source>
</evidence>
<sequence>MSIRTSGLLVTAAFIGPGTVTTATLAGASFGYSLVWALVLSVIATIVMQNMACRVGLVTGQGLAGALHHTVTHPMLKWLMMFLVAGAIGIGNAAYEAGNISGAVLGLSQLLGGSTYMWILGIGAIAGYIIVHGNSAVFERLLVTLVCIMSAVFILTFALLVQTQDLSSIFIGLVPTDLAVDKLTLIIALIGTTLVPYNLFLQSSMVARDTQPTVTTKNLKAVGQQNILSIGLGGLVTFAIMGTAASTFFALGLQVEAGNIALQLTPLLGEYAQVFFALGLLAAGLTSAMTAPIAGAYALSGVFKLAEKPDAKHFKMFAMGILVSGVGVALLGFKPILAIIFAQATNALLLPFIAIFLLLVMNNKRVMHKHTNNLYNNVLTTFIVLTVSALGLYKLVSLFL</sequence>
<feature type="transmembrane region" description="Helical" evidence="7">
    <location>
        <begin position="183"/>
        <end position="201"/>
    </location>
</feature>
<dbReference type="AlphaFoldDB" id="A0AA41X3M4"/>
<dbReference type="PANTHER" id="PTHR11706:SF33">
    <property type="entry name" value="NATURAL RESISTANCE-ASSOCIATED MACROPHAGE PROTEIN 2"/>
    <property type="match status" value="1"/>
</dbReference>
<proteinExistence type="predicted"/>
<feature type="transmembrane region" description="Helical" evidence="7">
    <location>
        <begin position="314"/>
        <end position="333"/>
    </location>
</feature>
<keyword evidence="2" id="KW-0813">Transport</keyword>
<feature type="transmembrane region" description="Helical" evidence="7">
    <location>
        <begin position="227"/>
        <end position="251"/>
    </location>
</feature>
<comment type="caution">
    <text evidence="8">The sequence shown here is derived from an EMBL/GenBank/DDBJ whole genome shotgun (WGS) entry which is preliminary data.</text>
</comment>
<keyword evidence="5 7" id="KW-1133">Transmembrane helix</keyword>
<dbReference type="GO" id="GO:0015293">
    <property type="term" value="F:symporter activity"/>
    <property type="evidence" value="ECO:0007669"/>
    <property type="project" value="UniProtKB-KW"/>
</dbReference>
<keyword evidence="4" id="KW-0769">Symport</keyword>
<comment type="subcellular location">
    <subcellularLocation>
        <location evidence="1">Membrane</location>
        <topology evidence="1">Multi-pass membrane protein</topology>
    </subcellularLocation>
</comment>